<accession>A0A371CHJ2</accession>
<evidence type="ECO:0000313" key="2">
    <source>
        <dbReference type="EMBL" id="RDX39755.1"/>
    </source>
</evidence>
<feature type="compositionally biased region" description="Basic residues" evidence="1">
    <location>
        <begin position="13"/>
        <end position="22"/>
    </location>
</feature>
<gene>
    <name evidence="2" type="ORF">OH76DRAFT_539080</name>
</gene>
<dbReference type="AlphaFoldDB" id="A0A371CHJ2"/>
<name>A0A371CHJ2_9APHY</name>
<protein>
    <submittedName>
        <fullName evidence="2">Uncharacterized protein</fullName>
    </submittedName>
</protein>
<dbReference type="PANTHER" id="PTHR33096">
    <property type="entry name" value="CXC2 DOMAIN-CONTAINING PROTEIN"/>
    <property type="match status" value="1"/>
</dbReference>
<dbReference type="OrthoDB" id="2800524at2759"/>
<dbReference type="STRING" id="139420.A0A371CHJ2"/>
<keyword evidence="3" id="KW-1185">Reference proteome</keyword>
<feature type="region of interest" description="Disordered" evidence="1">
    <location>
        <begin position="1"/>
        <end position="23"/>
    </location>
</feature>
<proteinExistence type="predicted"/>
<evidence type="ECO:0000256" key="1">
    <source>
        <dbReference type="SAM" id="MobiDB-lite"/>
    </source>
</evidence>
<dbReference type="Proteomes" id="UP000256964">
    <property type="component" value="Unassembled WGS sequence"/>
</dbReference>
<dbReference type="PANTHER" id="PTHR33096:SF1">
    <property type="entry name" value="CXC1-LIKE CYSTEINE CLUSTER ASSOCIATED WITH KDZ TRANSPOSASES DOMAIN-CONTAINING PROTEIN"/>
    <property type="match status" value="1"/>
</dbReference>
<dbReference type="Pfam" id="PF18758">
    <property type="entry name" value="KDZ"/>
    <property type="match status" value="1"/>
</dbReference>
<organism evidence="2 3">
    <name type="scientific">Lentinus brumalis</name>
    <dbReference type="NCBI Taxonomy" id="2498619"/>
    <lineage>
        <taxon>Eukaryota</taxon>
        <taxon>Fungi</taxon>
        <taxon>Dikarya</taxon>
        <taxon>Basidiomycota</taxon>
        <taxon>Agaricomycotina</taxon>
        <taxon>Agaricomycetes</taxon>
        <taxon>Polyporales</taxon>
        <taxon>Polyporaceae</taxon>
        <taxon>Lentinus</taxon>
    </lineage>
</organism>
<reference evidence="2 3" key="1">
    <citation type="journal article" date="2018" name="Biotechnol. Biofuels">
        <title>Integrative visual omics of the white-rot fungus Polyporus brumalis exposes the biotechnological potential of its oxidative enzymes for delignifying raw plant biomass.</title>
        <authorList>
            <person name="Miyauchi S."/>
            <person name="Rancon A."/>
            <person name="Drula E."/>
            <person name="Hage H."/>
            <person name="Chaduli D."/>
            <person name="Favel A."/>
            <person name="Grisel S."/>
            <person name="Henrissat B."/>
            <person name="Herpoel-Gimbert I."/>
            <person name="Ruiz-Duenas F.J."/>
            <person name="Chevret D."/>
            <person name="Hainaut M."/>
            <person name="Lin J."/>
            <person name="Wang M."/>
            <person name="Pangilinan J."/>
            <person name="Lipzen A."/>
            <person name="Lesage-Meessen L."/>
            <person name="Navarro D."/>
            <person name="Riley R."/>
            <person name="Grigoriev I.V."/>
            <person name="Zhou S."/>
            <person name="Raouche S."/>
            <person name="Rosso M.N."/>
        </authorList>
    </citation>
    <scope>NUCLEOTIDE SEQUENCE [LARGE SCALE GENOMIC DNA]</scope>
    <source>
        <strain evidence="2 3">BRFM 1820</strain>
    </source>
</reference>
<dbReference type="EMBL" id="KZ857655">
    <property type="protein sequence ID" value="RDX39755.1"/>
    <property type="molecule type" value="Genomic_DNA"/>
</dbReference>
<sequence>MRLTSARSPSKPPTKRKSKTHGKKFDTGLMALVCRHGIVLFLANVDTPGEQQKFGIALIEHFMTLVPVEATVAVFYDIRCVVDRSLKLVSARSKISRVFSRSQTQSFPFCSK</sequence>
<evidence type="ECO:0000313" key="3">
    <source>
        <dbReference type="Proteomes" id="UP000256964"/>
    </source>
</evidence>
<dbReference type="InterPro" id="IPR040521">
    <property type="entry name" value="KDZ"/>
</dbReference>